<keyword evidence="23" id="KW-0413">Isomerase</keyword>
<dbReference type="GO" id="GO:0016829">
    <property type="term" value="F:lyase activity"/>
    <property type="evidence" value="ECO:0007669"/>
    <property type="project" value="UniProtKB-KW"/>
</dbReference>
<evidence type="ECO:0000256" key="2">
    <source>
        <dbReference type="ARBA" id="ARBA00001460"/>
    </source>
</evidence>
<comment type="subcellular location">
    <subcellularLocation>
        <location evidence="3 20">Cytoplasm</location>
    </subcellularLocation>
</comment>
<dbReference type="HAMAP" id="MF_01020">
    <property type="entry name" value="HisE"/>
    <property type="match status" value="1"/>
</dbReference>
<comment type="pathway">
    <text evidence="5 20">Amino-acid biosynthesis; L-histidine biosynthesis; L-histidine from 5-phospho-alpha-D-ribose 1-diphosphate: step 3/9.</text>
</comment>
<evidence type="ECO:0000256" key="3">
    <source>
        <dbReference type="ARBA" id="ARBA00004496"/>
    </source>
</evidence>
<dbReference type="SUPFAM" id="SSF101386">
    <property type="entry name" value="all-alpha NTP pyrophosphatases"/>
    <property type="match status" value="1"/>
</dbReference>
<keyword evidence="11 20" id="KW-0963">Cytoplasm</keyword>
<dbReference type="AlphaFoldDB" id="F3ZUK0"/>
<dbReference type="InterPro" id="IPR002496">
    <property type="entry name" value="PRib_AMP_CycHydrolase_dom"/>
</dbReference>
<comment type="catalytic activity">
    <reaction evidence="2 20">
        <text>1-(5-phospho-beta-D-ribosyl)-ATP + H2O = 1-(5-phospho-beta-D-ribosyl)-5'-AMP + diphosphate + H(+)</text>
        <dbReference type="Rhea" id="RHEA:22828"/>
        <dbReference type="ChEBI" id="CHEBI:15377"/>
        <dbReference type="ChEBI" id="CHEBI:15378"/>
        <dbReference type="ChEBI" id="CHEBI:33019"/>
        <dbReference type="ChEBI" id="CHEBI:59457"/>
        <dbReference type="ChEBI" id="CHEBI:73183"/>
        <dbReference type="EC" id="3.6.1.31"/>
    </reaction>
</comment>
<dbReference type="GO" id="GO:0004635">
    <property type="term" value="F:phosphoribosyl-AMP cyclohydrolase activity"/>
    <property type="evidence" value="ECO:0007669"/>
    <property type="project" value="UniProtKB-UniRule"/>
</dbReference>
<dbReference type="FunFam" id="1.10.287.1080:FF:000002">
    <property type="entry name" value="Histidine biosynthesis bifunctional protein HisIE"/>
    <property type="match status" value="1"/>
</dbReference>
<comment type="similarity">
    <text evidence="9 21">Belongs to the HisA/HisF family.</text>
</comment>
<dbReference type="OrthoDB" id="9781903at2"/>
<sequence length="456" mass="50794">MDKQVKKIIPCIDIKDGKAVKGINFAGIKEVGNVVSLAQKYANLGADEIVLLDISATTEKRKINREWIKEAVEKVNVPFIVGGGISSVKDAQELFDMGVKRISVGSAAIRDPNLINELVKEFGSEAIVAAIDAKNIDKEWMVFEAAGTVNSGKELMAWAEEVQNRGVGMVLFTSMNHDGEQKGYPLNVLANLKSILSIPLIASGGAGSVQDFYYALVHGKVDAVLAASVFHFNLIDIDELKFTLWRAGVDVDLTTIFRNLNYDDKGLIPAIIQDVESGLNLMLGYMNAKSLQLTLDTKKVTFWSRSRNKLWVKGEESGHFLNLYDIRVDCDRDALLVKARPVGPTCHTGSITCWREKLNNHHFLQYLEDVLNERRLESPDQSYTAYLYTKGSAKIAQKVGEEAVELVIEAMRDRDDLFLNEAADLLYHYIVLLLDRGYSLTDVVQVLQKRHKGVDD</sequence>
<dbReference type="Gene3D" id="1.10.287.1080">
    <property type="entry name" value="MazG-like"/>
    <property type="match status" value="1"/>
</dbReference>
<evidence type="ECO:0000256" key="17">
    <source>
        <dbReference type="ARBA" id="ARBA00023268"/>
    </source>
</evidence>
<comment type="subunit">
    <text evidence="10">Heterodimer of HisH and HisF.</text>
</comment>
<dbReference type="EMBL" id="CM001167">
    <property type="protein sequence ID" value="EGJ71165.1"/>
    <property type="molecule type" value="Genomic_DNA"/>
</dbReference>
<evidence type="ECO:0000256" key="16">
    <source>
        <dbReference type="ARBA" id="ARBA00023102"/>
    </source>
</evidence>
<comment type="pathway">
    <text evidence="6 20">Amino-acid biosynthesis; L-histidine biosynthesis; L-histidine from 5-phospho-alpha-D-ribose 1-diphosphate: step 2/9.</text>
</comment>
<evidence type="ECO:0000256" key="18">
    <source>
        <dbReference type="ARBA" id="ARBA00025475"/>
    </source>
</evidence>
<dbReference type="NCBIfam" id="NF000768">
    <property type="entry name" value="PRK00051.1"/>
    <property type="match status" value="1"/>
</dbReference>
<evidence type="ECO:0000256" key="21">
    <source>
        <dbReference type="RuleBase" id="RU003657"/>
    </source>
</evidence>
<dbReference type="GO" id="GO:0004636">
    <property type="term" value="F:phosphoribosyl-ATP diphosphatase activity"/>
    <property type="evidence" value="ECO:0007669"/>
    <property type="project" value="UniProtKB-UniRule"/>
</dbReference>
<dbReference type="PANTHER" id="PTHR42945">
    <property type="entry name" value="HISTIDINE BIOSYNTHESIS BIFUNCTIONAL PROTEIN"/>
    <property type="match status" value="1"/>
</dbReference>
<evidence type="ECO:0000256" key="6">
    <source>
        <dbReference type="ARBA" id="ARBA00005204"/>
    </source>
</evidence>
<feature type="region of interest" description="Phosphoribosyl-ATP pyrophosphohydrolase" evidence="20">
    <location>
        <begin position="364"/>
        <end position="456"/>
    </location>
</feature>
<feature type="domain" description="Phosphoribosyl-AMP cyclohydrolase" evidence="22">
    <location>
        <begin position="282"/>
        <end position="354"/>
    </location>
</feature>
<evidence type="ECO:0000256" key="12">
    <source>
        <dbReference type="ARBA" id="ARBA00022605"/>
    </source>
</evidence>
<dbReference type="CDD" id="cd04731">
    <property type="entry name" value="HisF"/>
    <property type="match status" value="1"/>
</dbReference>
<evidence type="ECO:0000256" key="5">
    <source>
        <dbReference type="ARBA" id="ARBA00005169"/>
    </source>
</evidence>
<dbReference type="UniPathway" id="UPA00031">
    <property type="reaction ID" value="UER00007"/>
</dbReference>
<dbReference type="Pfam" id="PF01502">
    <property type="entry name" value="PRA-CH"/>
    <property type="match status" value="1"/>
</dbReference>
<dbReference type="InterPro" id="IPR023019">
    <property type="entry name" value="His_synth_HisIE"/>
</dbReference>
<dbReference type="SUPFAM" id="SSF51366">
    <property type="entry name" value="Ribulose-phoshate binding barrel"/>
    <property type="match status" value="1"/>
</dbReference>
<evidence type="ECO:0000256" key="20">
    <source>
        <dbReference type="HAMAP-Rule" id="MF_01019"/>
    </source>
</evidence>
<keyword evidence="13 20" id="KW-0547">Nucleotide-binding</keyword>
<dbReference type="Gene3D" id="3.10.20.810">
    <property type="entry name" value="Phosphoribosyl-AMP cyclohydrolase"/>
    <property type="match status" value="1"/>
</dbReference>
<gene>
    <name evidence="20" type="primary">hisI</name>
    <name evidence="20" type="synonym">hisIE</name>
    <name evidence="23" type="ORF">Bcop_0958</name>
</gene>
<evidence type="ECO:0000256" key="19">
    <source>
        <dbReference type="ARBA" id="ARBA00047838"/>
    </source>
</evidence>
<dbReference type="NCBIfam" id="NF002747">
    <property type="entry name" value="PRK02759.1"/>
    <property type="match status" value="1"/>
</dbReference>
<dbReference type="Pfam" id="PF01503">
    <property type="entry name" value="PRA-PH"/>
    <property type="match status" value="1"/>
</dbReference>
<evidence type="ECO:0000259" key="22">
    <source>
        <dbReference type="Pfam" id="PF01502"/>
    </source>
</evidence>
<dbReference type="InterPro" id="IPR013785">
    <property type="entry name" value="Aldolase_TIM"/>
</dbReference>
<dbReference type="PANTHER" id="PTHR42945:SF9">
    <property type="entry name" value="HISTIDINE BIOSYNTHESIS BIFUNCTIONAL PROTEIN HISIE"/>
    <property type="match status" value="1"/>
</dbReference>
<feature type="region of interest" description="Phosphoribosyl-AMP cyclohydrolase" evidence="20">
    <location>
        <begin position="1"/>
        <end position="363"/>
    </location>
</feature>
<protein>
    <recommendedName>
        <fullName evidence="20">Histidine biosynthesis bifunctional protein HisIE</fullName>
    </recommendedName>
    <domain>
        <recommendedName>
            <fullName evidence="20">Phosphoribosyl-AMP cyclohydrolase</fullName>
            <shortName evidence="20">PRA-CH</shortName>
            <ecNumber evidence="20">3.5.4.19</ecNumber>
        </recommendedName>
    </domain>
    <domain>
        <recommendedName>
            <fullName evidence="20">Phosphoribosyl-ATP pyrophosphatase</fullName>
            <shortName evidence="20">PRA-PH</shortName>
            <ecNumber evidence="20">3.6.1.31</ecNumber>
        </recommendedName>
    </domain>
</protein>
<keyword evidence="15 20" id="KW-0067">ATP-binding</keyword>
<evidence type="ECO:0000256" key="11">
    <source>
        <dbReference type="ARBA" id="ARBA00022490"/>
    </source>
</evidence>
<dbReference type="EC" id="3.6.1.31" evidence="20"/>
<keyword evidence="17 20" id="KW-0511">Multifunctional enzyme</keyword>
<dbReference type="GO" id="GO:0016853">
    <property type="term" value="F:isomerase activity"/>
    <property type="evidence" value="ECO:0007669"/>
    <property type="project" value="UniProtKB-KW"/>
</dbReference>
<evidence type="ECO:0000256" key="9">
    <source>
        <dbReference type="ARBA" id="ARBA00009667"/>
    </source>
</evidence>
<dbReference type="GO" id="GO:0005737">
    <property type="term" value="C:cytoplasm"/>
    <property type="evidence" value="ECO:0007669"/>
    <property type="project" value="UniProtKB-SubCell"/>
</dbReference>
<dbReference type="InterPro" id="IPR006062">
    <property type="entry name" value="His_biosynth"/>
</dbReference>
<evidence type="ECO:0000313" key="23">
    <source>
        <dbReference type="EMBL" id="EGJ71165.1"/>
    </source>
</evidence>
<evidence type="ECO:0000256" key="14">
    <source>
        <dbReference type="ARBA" id="ARBA00022801"/>
    </source>
</evidence>
<dbReference type="NCBIfam" id="TIGR03188">
    <property type="entry name" value="histidine_hisI"/>
    <property type="match status" value="1"/>
</dbReference>
<evidence type="ECO:0000256" key="15">
    <source>
        <dbReference type="ARBA" id="ARBA00022840"/>
    </source>
</evidence>
<keyword evidence="14 20" id="KW-0378">Hydrolase</keyword>
<name>F3ZUK0_9BACE</name>
<reference evidence="23 24" key="1">
    <citation type="journal article" date="2011" name="Stand. Genomic Sci.">
        <title>Non-contiguous finished genome sequence of Bacteroides coprosuis type strain (PC139).</title>
        <authorList>
            <person name="Land M."/>
            <person name="Held B."/>
            <person name="Gronow S."/>
            <person name="Abt B."/>
            <person name="Lucas S."/>
            <person name="Del Rio T.G."/>
            <person name="Nolan M."/>
            <person name="Tice H."/>
            <person name="Cheng J.F."/>
            <person name="Pitluck S."/>
            <person name="Liolios K."/>
            <person name="Pagani I."/>
            <person name="Ivanova N."/>
            <person name="Mavromatis K."/>
            <person name="Mikhailova N."/>
            <person name="Pati A."/>
            <person name="Tapia R."/>
            <person name="Han C."/>
            <person name="Goodwin L."/>
            <person name="Chen A."/>
            <person name="Palaniappan K."/>
            <person name="Hauser L."/>
            <person name="Brambilla E.M."/>
            <person name="Rohde M."/>
            <person name="Goker M."/>
            <person name="Detter J.C."/>
            <person name="Woyke T."/>
            <person name="Bristow J."/>
            <person name="Eisen J.A."/>
            <person name="Markowitz V."/>
            <person name="Hugenholtz P."/>
            <person name="Kyrpides N.C."/>
            <person name="Klenk H.P."/>
            <person name="Lapidus A."/>
        </authorList>
    </citation>
    <scope>NUCLEOTIDE SEQUENCE</scope>
    <source>
        <strain evidence="23 24">DSM 18011</strain>
    </source>
</reference>
<keyword evidence="12 20" id="KW-0028">Amino-acid biosynthesis</keyword>
<evidence type="ECO:0000313" key="24">
    <source>
        <dbReference type="Proteomes" id="UP000018439"/>
    </source>
</evidence>
<comment type="catalytic activity">
    <reaction evidence="1 20">
        <text>1-(5-phospho-beta-D-ribosyl)-5'-AMP + H2O = 1-(5-phospho-beta-D-ribosyl)-5-[(5-phospho-beta-D-ribosylamino)methylideneamino]imidazole-4-carboxamide</text>
        <dbReference type="Rhea" id="RHEA:20049"/>
        <dbReference type="ChEBI" id="CHEBI:15377"/>
        <dbReference type="ChEBI" id="CHEBI:58435"/>
        <dbReference type="ChEBI" id="CHEBI:59457"/>
        <dbReference type="EC" id="3.5.4.19"/>
    </reaction>
</comment>
<comment type="function">
    <text evidence="18">IGPS catalyzes the conversion of PRFAR and glutamine to IGP, AICAR and glutamate. The HisF subunit catalyzes the cyclization activity that produces IGP and AICAR from PRFAR using the ammonia provided by the HisH subunit.</text>
</comment>
<comment type="similarity">
    <text evidence="7 20">In the C-terminal section; belongs to the PRA-PH family.</text>
</comment>
<dbReference type="FunFam" id="3.10.20.810:FF:000001">
    <property type="entry name" value="Histidine biosynthesis bifunctional protein HisIE"/>
    <property type="match status" value="1"/>
</dbReference>
<dbReference type="InterPro" id="IPR011060">
    <property type="entry name" value="RibuloseP-bd_barrel"/>
</dbReference>
<dbReference type="Gene3D" id="3.20.20.70">
    <property type="entry name" value="Aldolase class I"/>
    <property type="match status" value="1"/>
</dbReference>
<dbReference type="SUPFAM" id="SSF141734">
    <property type="entry name" value="HisI-like"/>
    <property type="match status" value="1"/>
</dbReference>
<dbReference type="HOGENOM" id="CLU_048577_0_2_10"/>
<dbReference type="GO" id="GO:0000107">
    <property type="term" value="F:imidazoleglycerol-phosphate synthase activity"/>
    <property type="evidence" value="ECO:0007669"/>
    <property type="project" value="InterPro"/>
</dbReference>
<evidence type="ECO:0000256" key="4">
    <source>
        <dbReference type="ARBA" id="ARBA00005091"/>
    </source>
</evidence>
<dbReference type="Pfam" id="PF00977">
    <property type="entry name" value="His_biosynth"/>
    <property type="match status" value="1"/>
</dbReference>
<evidence type="ECO:0000256" key="10">
    <source>
        <dbReference type="ARBA" id="ARBA00011152"/>
    </source>
</evidence>
<comment type="similarity">
    <text evidence="8 20">In the N-terminal section; belongs to the PRA-CH family.</text>
</comment>
<dbReference type="Proteomes" id="UP000018439">
    <property type="component" value="Chromosome"/>
</dbReference>
<dbReference type="GO" id="GO:0000105">
    <property type="term" value="P:L-histidine biosynthetic process"/>
    <property type="evidence" value="ECO:0007669"/>
    <property type="project" value="UniProtKB-UniRule"/>
</dbReference>
<dbReference type="InterPro" id="IPR004651">
    <property type="entry name" value="HisF"/>
</dbReference>
<evidence type="ECO:0000256" key="13">
    <source>
        <dbReference type="ARBA" id="ARBA00022741"/>
    </source>
</evidence>
<comment type="catalytic activity">
    <reaction evidence="19">
        <text>5-[(5-phospho-1-deoxy-D-ribulos-1-ylimino)methylamino]-1-(5-phospho-beta-D-ribosyl)imidazole-4-carboxamide + L-glutamine = D-erythro-1-(imidazol-4-yl)glycerol 3-phosphate + 5-amino-1-(5-phospho-beta-D-ribosyl)imidazole-4-carboxamide + L-glutamate + H(+)</text>
        <dbReference type="Rhea" id="RHEA:24793"/>
        <dbReference type="ChEBI" id="CHEBI:15378"/>
        <dbReference type="ChEBI" id="CHEBI:29985"/>
        <dbReference type="ChEBI" id="CHEBI:58278"/>
        <dbReference type="ChEBI" id="CHEBI:58359"/>
        <dbReference type="ChEBI" id="CHEBI:58475"/>
        <dbReference type="ChEBI" id="CHEBI:58525"/>
        <dbReference type="EC" id="4.3.2.10"/>
    </reaction>
</comment>
<dbReference type="InterPro" id="IPR038019">
    <property type="entry name" value="PRib_AMP_CycHydrolase_sf"/>
</dbReference>
<organism evidence="23 24">
    <name type="scientific">Bacteroides coprosuis DSM 18011</name>
    <dbReference type="NCBI Taxonomy" id="679937"/>
    <lineage>
        <taxon>Bacteria</taxon>
        <taxon>Pseudomonadati</taxon>
        <taxon>Bacteroidota</taxon>
        <taxon>Bacteroidia</taxon>
        <taxon>Bacteroidales</taxon>
        <taxon>Bacteroidaceae</taxon>
        <taxon>Bacteroides</taxon>
    </lineage>
</organism>
<evidence type="ECO:0000256" key="1">
    <source>
        <dbReference type="ARBA" id="ARBA00000024"/>
    </source>
</evidence>
<evidence type="ECO:0000256" key="8">
    <source>
        <dbReference type="ARBA" id="ARBA00008299"/>
    </source>
</evidence>
<keyword evidence="16 20" id="KW-0368">Histidine biosynthesis</keyword>
<dbReference type="STRING" id="679937.Bcop_0958"/>
<accession>F3ZUK0</accession>
<comment type="pathway">
    <text evidence="4">Amino-acid biosynthesis; L-histidine biosynthesis; L-histidine from 5-phospho-alpha-D-ribose 1-diphosphate: step 5/9.</text>
</comment>
<dbReference type="CDD" id="cd11534">
    <property type="entry name" value="NTP-PPase_HisIE_like"/>
    <property type="match status" value="1"/>
</dbReference>
<dbReference type="eggNOG" id="COG0107">
    <property type="taxonomic scope" value="Bacteria"/>
</dbReference>
<dbReference type="InterPro" id="IPR021130">
    <property type="entry name" value="PRib-ATP_PPHydrolase-like"/>
</dbReference>
<dbReference type="EC" id="3.5.4.19" evidence="20"/>
<dbReference type="HAMAP" id="MF_01019">
    <property type="entry name" value="HisIE"/>
    <property type="match status" value="1"/>
</dbReference>
<proteinExistence type="inferred from homology"/>
<keyword evidence="24" id="KW-1185">Reference proteome</keyword>
<dbReference type="GO" id="GO:0005524">
    <property type="term" value="F:ATP binding"/>
    <property type="evidence" value="ECO:0007669"/>
    <property type="project" value="UniProtKB-KW"/>
</dbReference>
<dbReference type="InterPro" id="IPR008179">
    <property type="entry name" value="HisE"/>
</dbReference>
<evidence type="ECO:0000256" key="7">
    <source>
        <dbReference type="ARBA" id="ARBA00007731"/>
    </source>
</evidence>